<sequence length="188" mass="19363">LATTSAALGGETLQNLLVSHLGSKFLKSTSLDVTADPMALQRLHDAAAQMVAELSNKTRADADLPYITADAGGPKHLLETVSRQVLEQMLDEAVGSLGLLKDAAFGTDAAAVVVNHLMDNLTAAKLTPADLGAVVLAGGASRAPVYAGAVRRAVNLLGGEDWGNKTLRVVEGELADELNVQGAALSLK</sequence>
<dbReference type="EMBL" id="BRYB01000233">
    <property type="protein sequence ID" value="GMI25892.1"/>
    <property type="molecule type" value="Genomic_DNA"/>
</dbReference>
<evidence type="ECO:0000256" key="2">
    <source>
        <dbReference type="ARBA" id="ARBA00022840"/>
    </source>
</evidence>
<dbReference type="Pfam" id="PF00012">
    <property type="entry name" value="HSP70"/>
    <property type="match status" value="1"/>
</dbReference>
<evidence type="ECO:0000313" key="3">
    <source>
        <dbReference type="EMBL" id="GMI25892.1"/>
    </source>
</evidence>
<reference evidence="3 4" key="1">
    <citation type="journal article" date="2023" name="Commun. Biol.">
        <title>Genome analysis of Parmales, the sister group of diatoms, reveals the evolutionary specialization of diatoms from phago-mixotrophs to photoautotrophs.</title>
        <authorList>
            <person name="Ban H."/>
            <person name="Sato S."/>
            <person name="Yoshikawa S."/>
            <person name="Yamada K."/>
            <person name="Nakamura Y."/>
            <person name="Ichinomiya M."/>
            <person name="Sato N."/>
            <person name="Blanc-Mathieu R."/>
            <person name="Endo H."/>
            <person name="Kuwata A."/>
            <person name="Ogata H."/>
        </authorList>
    </citation>
    <scope>NUCLEOTIDE SEQUENCE [LARGE SCALE GENOMIC DNA]</scope>
</reference>
<gene>
    <name evidence="3" type="ORF">TeGR_g949</name>
</gene>
<dbReference type="SUPFAM" id="SSF53067">
    <property type="entry name" value="Actin-like ATPase domain"/>
    <property type="match status" value="1"/>
</dbReference>
<dbReference type="InterPro" id="IPR013126">
    <property type="entry name" value="Hsp_70_fam"/>
</dbReference>
<organism evidence="3 4">
    <name type="scientific">Tetraparma gracilis</name>
    <dbReference type="NCBI Taxonomy" id="2962635"/>
    <lineage>
        <taxon>Eukaryota</taxon>
        <taxon>Sar</taxon>
        <taxon>Stramenopiles</taxon>
        <taxon>Ochrophyta</taxon>
        <taxon>Bolidophyceae</taxon>
        <taxon>Parmales</taxon>
        <taxon>Triparmaceae</taxon>
        <taxon>Tetraparma</taxon>
    </lineage>
</organism>
<dbReference type="Gene3D" id="3.90.640.10">
    <property type="entry name" value="Actin, Chain A, domain 4"/>
    <property type="match status" value="1"/>
</dbReference>
<dbReference type="InterPro" id="IPR043129">
    <property type="entry name" value="ATPase_NBD"/>
</dbReference>
<comment type="caution">
    <text evidence="3">The sequence shown here is derived from an EMBL/GenBank/DDBJ whole genome shotgun (WGS) entry which is preliminary data.</text>
</comment>
<evidence type="ECO:0000313" key="4">
    <source>
        <dbReference type="Proteomes" id="UP001165060"/>
    </source>
</evidence>
<keyword evidence="1" id="KW-0547">Nucleotide-binding</keyword>
<evidence type="ECO:0008006" key="5">
    <source>
        <dbReference type="Google" id="ProtNLM"/>
    </source>
</evidence>
<accession>A0ABQ6MGE5</accession>
<dbReference type="Proteomes" id="UP001165060">
    <property type="component" value="Unassembled WGS sequence"/>
</dbReference>
<evidence type="ECO:0000256" key="1">
    <source>
        <dbReference type="ARBA" id="ARBA00022741"/>
    </source>
</evidence>
<name>A0ABQ6MGE5_9STRA</name>
<protein>
    <recommendedName>
        <fullName evidence="5">Heat shock protein 70</fullName>
    </recommendedName>
</protein>
<dbReference type="Gene3D" id="3.30.420.40">
    <property type="match status" value="1"/>
</dbReference>
<feature type="non-terminal residue" evidence="3">
    <location>
        <position position="1"/>
    </location>
</feature>
<keyword evidence="2" id="KW-0067">ATP-binding</keyword>
<keyword evidence="4" id="KW-1185">Reference proteome</keyword>
<proteinExistence type="predicted"/>